<dbReference type="PANTHER" id="PTHR45841">
    <property type="entry name" value="MRNA TURNOVER PROTEIN 4 MRTO4"/>
    <property type="match status" value="1"/>
</dbReference>
<feature type="region of interest" description="Disordered" evidence="7">
    <location>
        <begin position="233"/>
        <end position="254"/>
    </location>
</feature>
<dbReference type="Gene3D" id="3.90.105.20">
    <property type="match status" value="1"/>
</dbReference>
<evidence type="ECO:0000256" key="7">
    <source>
        <dbReference type="SAM" id="MobiDB-lite"/>
    </source>
</evidence>
<proteinExistence type="inferred from homology"/>
<reference evidence="9" key="1">
    <citation type="submission" date="2021-01" db="EMBL/GenBank/DDBJ databases">
        <authorList>
            <person name="Kaushik A."/>
        </authorList>
    </citation>
    <scope>NUCLEOTIDE SEQUENCE</scope>
    <source>
        <strain evidence="9">Type strain: AG8-Rh-89/</strain>
    </source>
</reference>
<dbReference type="PANTHER" id="PTHR45841:SF1">
    <property type="entry name" value="MRNA TURNOVER PROTEIN 4 HOMOLOG"/>
    <property type="match status" value="1"/>
</dbReference>
<dbReference type="GO" id="GO:0000027">
    <property type="term" value="P:ribosomal large subunit assembly"/>
    <property type="evidence" value="ECO:0007669"/>
    <property type="project" value="InterPro"/>
</dbReference>
<evidence type="ECO:0000256" key="3">
    <source>
        <dbReference type="ARBA" id="ARBA00011117"/>
    </source>
</evidence>
<keyword evidence="4 6" id="KW-0963">Cytoplasm</keyword>
<dbReference type="InterPro" id="IPR043164">
    <property type="entry name" value="Ribosomal_uL10-like_insert_sf"/>
</dbReference>
<comment type="caution">
    <text evidence="9">The sequence shown here is derived from an EMBL/GenBank/DDBJ whole genome shotgun (WGS) entry which is preliminary data.</text>
</comment>
<accession>A0A8H3DR61</accession>
<protein>
    <recommendedName>
        <fullName evidence="6">Ribosome assembly factor mrt4</fullName>
    </recommendedName>
</protein>
<dbReference type="FunFam" id="3.30.70.1730:FF:000005">
    <property type="entry name" value="Ribosome assembly factor mrt4"/>
    <property type="match status" value="1"/>
</dbReference>
<name>A0A8H3DR61_9AGAM</name>
<dbReference type="EMBL" id="CAJMWZ010007184">
    <property type="protein sequence ID" value="CAE6533867.1"/>
    <property type="molecule type" value="Genomic_DNA"/>
</dbReference>
<sequence length="254" mass="28200">MPRSKRSKVGNVGFVVSSPDVDGTIARKIREHAQKWKYAWVFSVGDMRNAALKDIRAQWKSTGRMFCARNTVMVKAIGSTEEEEIRSGIHAITKYLHSGAGIFFTDWDPKETLEWFNDYKKPDFARAGNVATREVVLPEATTKGPVCDQTPSPDPPAPLAHTLEPRLRQLGLSTRLVRGVPSLSAPHIICKAGQQLTAEQAALLRLLGIQMTEFRMNCLCWWGEDEGLTELQANTKSTLGAEDDGKSEDEETSL</sequence>
<evidence type="ECO:0000256" key="5">
    <source>
        <dbReference type="ARBA" id="ARBA00023242"/>
    </source>
</evidence>
<dbReference type="GO" id="GO:0005737">
    <property type="term" value="C:cytoplasm"/>
    <property type="evidence" value="ECO:0007669"/>
    <property type="project" value="UniProtKB-SubCell"/>
</dbReference>
<dbReference type="InterPro" id="IPR043141">
    <property type="entry name" value="Ribosomal_uL10-like_sf"/>
</dbReference>
<comment type="function">
    <text evidence="1 6">Component of the ribosome assembly machinery. Nuclear paralog of the ribosomal protein P0, it binds pre-60S subunits at an early stage of assembly in the nucleolus, and is replaced by P0 in cytoplasmic pre-60S subunits and mature 80S ribosomes.</text>
</comment>
<dbReference type="InterPro" id="IPR040637">
    <property type="entry name" value="Ribosomal_uL10-like_insert"/>
</dbReference>
<dbReference type="InterPro" id="IPR033867">
    <property type="entry name" value="Mrt4"/>
</dbReference>
<dbReference type="Gene3D" id="3.30.70.1730">
    <property type="match status" value="1"/>
</dbReference>
<evidence type="ECO:0000259" key="8">
    <source>
        <dbReference type="Pfam" id="PF17777"/>
    </source>
</evidence>
<dbReference type="GO" id="GO:0000956">
    <property type="term" value="P:nuclear-transcribed mRNA catabolic process"/>
    <property type="evidence" value="ECO:0007669"/>
    <property type="project" value="TreeGrafter"/>
</dbReference>
<dbReference type="GO" id="GO:0006364">
    <property type="term" value="P:rRNA processing"/>
    <property type="evidence" value="ECO:0007669"/>
    <property type="project" value="TreeGrafter"/>
</dbReference>
<organism evidence="9 10">
    <name type="scientific">Rhizoctonia solani</name>
    <dbReference type="NCBI Taxonomy" id="456999"/>
    <lineage>
        <taxon>Eukaryota</taxon>
        <taxon>Fungi</taxon>
        <taxon>Dikarya</taxon>
        <taxon>Basidiomycota</taxon>
        <taxon>Agaricomycotina</taxon>
        <taxon>Agaricomycetes</taxon>
        <taxon>Cantharellales</taxon>
        <taxon>Ceratobasidiaceae</taxon>
        <taxon>Rhizoctonia</taxon>
    </lineage>
</organism>
<dbReference type="CDD" id="cd05796">
    <property type="entry name" value="Ribosomal_P0_like"/>
    <property type="match status" value="1"/>
</dbReference>
<evidence type="ECO:0000313" key="10">
    <source>
        <dbReference type="Proteomes" id="UP000663850"/>
    </source>
</evidence>
<comment type="subunit">
    <text evidence="3 6">Associates with the pre-60S ribosomal particle.</text>
</comment>
<comment type="subcellular location">
    <subcellularLocation>
        <location evidence="6">Cytoplasm</location>
    </subcellularLocation>
    <subcellularLocation>
        <location evidence="6">Nucleus</location>
        <location evidence="6">Nucleolus</location>
    </subcellularLocation>
</comment>
<dbReference type="Pfam" id="PF00466">
    <property type="entry name" value="Ribosomal_L10"/>
    <property type="match status" value="1"/>
</dbReference>
<dbReference type="InterPro" id="IPR051742">
    <property type="entry name" value="Ribosome_Assembly_uL10"/>
</dbReference>
<evidence type="ECO:0000256" key="1">
    <source>
        <dbReference type="ARBA" id="ARBA00004046"/>
    </source>
</evidence>
<gene>
    <name evidence="9" type="ORF">RDB_LOCUS135927</name>
</gene>
<evidence type="ECO:0000256" key="6">
    <source>
        <dbReference type="RuleBase" id="RU364039"/>
    </source>
</evidence>
<dbReference type="Proteomes" id="UP000663850">
    <property type="component" value="Unassembled WGS sequence"/>
</dbReference>
<evidence type="ECO:0000256" key="2">
    <source>
        <dbReference type="ARBA" id="ARBA00008889"/>
    </source>
</evidence>
<dbReference type="GO" id="GO:0003723">
    <property type="term" value="F:RNA binding"/>
    <property type="evidence" value="ECO:0007669"/>
    <property type="project" value="TreeGrafter"/>
</dbReference>
<evidence type="ECO:0000256" key="4">
    <source>
        <dbReference type="ARBA" id="ARBA00022490"/>
    </source>
</evidence>
<feature type="compositionally biased region" description="Acidic residues" evidence="7">
    <location>
        <begin position="241"/>
        <end position="254"/>
    </location>
</feature>
<dbReference type="SUPFAM" id="SSF160369">
    <property type="entry name" value="Ribosomal protein L10-like"/>
    <property type="match status" value="1"/>
</dbReference>
<dbReference type="FunFam" id="3.90.105.20:FF:000003">
    <property type="entry name" value="Ribosome assembly factor mrt4"/>
    <property type="match status" value="1"/>
</dbReference>
<feature type="domain" description="Large ribosomal subunit protein uL10-like insertion" evidence="8">
    <location>
        <begin position="125"/>
        <end position="209"/>
    </location>
</feature>
<dbReference type="InterPro" id="IPR001790">
    <property type="entry name" value="Ribosomal_uL10"/>
</dbReference>
<keyword evidence="5 6" id="KW-0539">Nucleus</keyword>
<dbReference type="GO" id="GO:0005730">
    <property type="term" value="C:nucleolus"/>
    <property type="evidence" value="ECO:0007669"/>
    <property type="project" value="UniProtKB-SubCell"/>
</dbReference>
<comment type="similarity">
    <text evidence="2 6">Belongs to the universal ribosomal protein uL10 family.</text>
</comment>
<keyword evidence="6" id="KW-0690">Ribosome biogenesis</keyword>
<evidence type="ECO:0000313" key="9">
    <source>
        <dbReference type="EMBL" id="CAE6533867.1"/>
    </source>
</evidence>
<dbReference type="GO" id="GO:0030687">
    <property type="term" value="C:preribosome, large subunit precursor"/>
    <property type="evidence" value="ECO:0007669"/>
    <property type="project" value="TreeGrafter"/>
</dbReference>
<dbReference type="Pfam" id="PF17777">
    <property type="entry name" value="RL10P_insert"/>
    <property type="match status" value="1"/>
</dbReference>
<dbReference type="AlphaFoldDB" id="A0A8H3DR61"/>